<dbReference type="PANTHER" id="PTHR32432">
    <property type="entry name" value="CELL DIVISION PROTEIN FTSA-RELATED"/>
    <property type="match status" value="1"/>
</dbReference>
<reference evidence="1" key="1">
    <citation type="submission" date="2020-08" db="EMBL/GenBank/DDBJ databases">
        <title>Functional genomics of gut bacteria from endangered species of beetles.</title>
        <authorList>
            <person name="Carlos-Shanley C."/>
        </authorList>
    </citation>
    <scope>NUCLEOTIDE SEQUENCE [LARGE SCALE GENOMIC DNA]</scope>
    <source>
        <strain evidence="1">S00060</strain>
    </source>
</reference>
<dbReference type="Gene3D" id="3.30.420.40">
    <property type="match status" value="1"/>
</dbReference>
<sequence>MKQYEPLKEEIISAGIDIGTSTTKIVLSQFSLMNMAGGTHLPRIEIIDKKIIHRSPIYRTPLLTSTTIDIEAIEKLVKNEYDKANVGSGDIKTGAVIITGETATKQNAEEMIHHLSNHAGEFLVATAGPDLEGIIAAKGSGAYQYSKKMSKTIANVDIGGGTANIAVYRMGRLCGTCTLHIGGRLIEFSEDKISNISPPVRNLLREWNSTLATGDVMVEKEIKNITNYMADVISRMLTRTMTAEDKVLLLGHEPNWKEEIDVIMFSGGISECLYQYESKGFEQAPYQDIGMMLADSLRGSQSLKGWSWIQPDETVRATVLGAGTQTTEISGATIQVETKDLPVRNVPVYQISFKDGFQKSVHHLKDAVKDAIEIHDPQQEGQNFALYLSGLPYVGFRDIQQLAKGLLEAVKQKNKRDQPLIIVLESDHAKVLGQTLVAQDSSQSIICIDQIKVEHGDYLDIGQLLQTSVVPVVVKTLTFHS</sequence>
<keyword evidence="2" id="KW-1185">Reference proteome</keyword>
<dbReference type="Pfam" id="PF06277">
    <property type="entry name" value="EutA"/>
    <property type="match status" value="1"/>
</dbReference>
<dbReference type="InterPro" id="IPR050696">
    <property type="entry name" value="FtsA/MreB"/>
</dbReference>
<comment type="caution">
    <text evidence="1">The sequence shown here is derived from an EMBL/GenBank/DDBJ whole genome shotgun (WGS) entry which is preliminary data.</text>
</comment>
<dbReference type="PIRSF" id="PIRSF012293">
    <property type="entry name" value="EutA"/>
    <property type="match status" value="1"/>
</dbReference>
<evidence type="ECO:0000313" key="2">
    <source>
        <dbReference type="Proteomes" id="UP000543174"/>
    </source>
</evidence>
<dbReference type="EMBL" id="JACJHT010000001">
    <property type="protein sequence ID" value="MBA9036953.1"/>
    <property type="molecule type" value="Genomic_DNA"/>
</dbReference>
<accession>A0A7W3N5U7</accession>
<dbReference type="InterPro" id="IPR043129">
    <property type="entry name" value="ATPase_NBD"/>
</dbReference>
<dbReference type="PANTHER" id="PTHR32432:SF13">
    <property type="entry name" value="ETHANOLAMINE AMMONIA-LYASE REACTIVASE EUTA"/>
    <property type="match status" value="1"/>
</dbReference>
<organism evidence="1 2">
    <name type="scientific">Priestia aryabhattai</name>
    <name type="common">Bacillus aryabhattai</name>
    <dbReference type="NCBI Taxonomy" id="412384"/>
    <lineage>
        <taxon>Bacteria</taxon>
        <taxon>Bacillati</taxon>
        <taxon>Bacillota</taxon>
        <taxon>Bacilli</taxon>
        <taxon>Bacillales</taxon>
        <taxon>Bacillaceae</taxon>
        <taxon>Priestia</taxon>
    </lineage>
</organism>
<dbReference type="SUPFAM" id="SSF53067">
    <property type="entry name" value="Actin-like ATPase domain"/>
    <property type="match status" value="1"/>
</dbReference>
<proteinExistence type="predicted"/>
<gene>
    <name evidence="1" type="ORF">HNP21_000042</name>
</gene>
<dbReference type="AlphaFoldDB" id="A0A7W3N5U7"/>
<protein>
    <submittedName>
        <fullName evidence="1">Ethanolamine utilization protein EutA</fullName>
    </submittedName>
</protein>
<dbReference type="InterPro" id="IPR009377">
    <property type="entry name" value="EutA"/>
</dbReference>
<dbReference type="Proteomes" id="UP000543174">
    <property type="component" value="Unassembled WGS sequence"/>
</dbReference>
<evidence type="ECO:0000313" key="1">
    <source>
        <dbReference type="EMBL" id="MBA9036953.1"/>
    </source>
</evidence>
<dbReference type="RefSeq" id="WP_098326174.1">
    <property type="nucleotide sequence ID" value="NZ_JACJHT010000001.1"/>
</dbReference>
<name>A0A7W3N5U7_PRIAR</name>